<dbReference type="GO" id="GO:0000156">
    <property type="term" value="F:phosphorelay response regulator activity"/>
    <property type="evidence" value="ECO:0007669"/>
    <property type="project" value="InterPro"/>
</dbReference>
<dbReference type="PROSITE" id="PS50122">
    <property type="entry name" value="CHEB"/>
    <property type="match status" value="1"/>
</dbReference>
<dbReference type="EC" id="3.1.1.61" evidence="6"/>
<keyword evidence="3 6" id="KW-0597">Phosphoprotein</keyword>
<dbReference type="InterPro" id="IPR035909">
    <property type="entry name" value="CheB_C"/>
</dbReference>
<dbReference type="GO" id="GO:0006935">
    <property type="term" value="P:chemotaxis"/>
    <property type="evidence" value="ECO:0007669"/>
    <property type="project" value="UniProtKB-UniRule"/>
</dbReference>
<dbReference type="InterPro" id="IPR000673">
    <property type="entry name" value="Sig_transdc_resp-reg_Me-estase"/>
</dbReference>
<proteinExistence type="inferred from homology"/>
<dbReference type="EC" id="3.5.1.44" evidence="6"/>
<feature type="domain" description="Response regulatory" evidence="10">
    <location>
        <begin position="4"/>
        <end position="121"/>
    </location>
</feature>
<feature type="modified residue" description="4-aspartylphosphate" evidence="6 8">
    <location>
        <position position="55"/>
    </location>
</feature>
<dbReference type="PIRSF" id="PIRSF000876">
    <property type="entry name" value="RR_chemtxs_CheB"/>
    <property type="match status" value="1"/>
</dbReference>
<gene>
    <name evidence="6" type="primary">cheB</name>
    <name evidence="12" type="ORF">DFR31_1858</name>
</gene>
<comment type="catalytic activity">
    <reaction evidence="5 6">
        <text>[protein]-L-glutamate 5-O-methyl ester + H2O = L-glutamyl-[protein] + methanol + H(+)</text>
        <dbReference type="Rhea" id="RHEA:23236"/>
        <dbReference type="Rhea" id="RHEA-COMP:10208"/>
        <dbReference type="Rhea" id="RHEA-COMP:10311"/>
        <dbReference type="ChEBI" id="CHEBI:15377"/>
        <dbReference type="ChEBI" id="CHEBI:15378"/>
        <dbReference type="ChEBI" id="CHEBI:17790"/>
        <dbReference type="ChEBI" id="CHEBI:29973"/>
        <dbReference type="ChEBI" id="CHEBI:82795"/>
        <dbReference type="EC" id="3.1.1.61"/>
    </reaction>
</comment>
<feature type="active site" evidence="6 7">
    <location>
        <position position="217"/>
    </location>
</feature>
<evidence type="ECO:0000256" key="6">
    <source>
        <dbReference type="HAMAP-Rule" id="MF_00099"/>
    </source>
</evidence>
<evidence type="ECO:0000256" key="7">
    <source>
        <dbReference type="PROSITE-ProRule" id="PRU00050"/>
    </source>
</evidence>
<evidence type="ECO:0000256" key="9">
    <source>
        <dbReference type="SAM" id="MobiDB-lite"/>
    </source>
</evidence>
<dbReference type="EMBL" id="RCDA01000002">
    <property type="protein sequence ID" value="RLK48747.1"/>
    <property type="molecule type" value="Genomic_DNA"/>
</dbReference>
<feature type="compositionally biased region" description="Pro residues" evidence="9">
    <location>
        <begin position="143"/>
        <end position="152"/>
    </location>
</feature>
<evidence type="ECO:0000256" key="2">
    <source>
        <dbReference type="ARBA" id="ARBA00022500"/>
    </source>
</evidence>
<dbReference type="AlphaFoldDB" id="A0A498C0Y8"/>
<organism evidence="12 13">
    <name type="scientific">Alkalispirillum mobile</name>
    <dbReference type="NCBI Taxonomy" id="85925"/>
    <lineage>
        <taxon>Bacteria</taxon>
        <taxon>Pseudomonadati</taxon>
        <taxon>Pseudomonadota</taxon>
        <taxon>Gammaproteobacteria</taxon>
        <taxon>Chromatiales</taxon>
        <taxon>Ectothiorhodospiraceae</taxon>
        <taxon>Alkalispirillum</taxon>
    </lineage>
</organism>
<dbReference type="FunFam" id="3.40.50.2300:FF:000077">
    <property type="entry name" value="Chemotaxis response regulator"/>
    <property type="match status" value="1"/>
</dbReference>
<dbReference type="PANTHER" id="PTHR42872">
    <property type="entry name" value="PROTEIN-GLUTAMATE METHYLESTERASE/PROTEIN-GLUTAMINE GLUTAMINASE"/>
    <property type="match status" value="1"/>
</dbReference>
<dbReference type="Gene3D" id="3.40.50.180">
    <property type="entry name" value="Methylesterase CheB, C-terminal domain"/>
    <property type="match status" value="1"/>
</dbReference>
<protein>
    <recommendedName>
        <fullName evidence="6">Protein-glutamate methylesterase/protein-glutamine glutaminase</fullName>
        <ecNumber evidence="6">3.1.1.61</ecNumber>
        <ecNumber evidence="6">3.5.1.44</ecNumber>
    </recommendedName>
</protein>
<dbReference type="Gene3D" id="3.40.50.2300">
    <property type="match status" value="1"/>
</dbReference>
<dbReference type="SUPFAM" id="SSF52172">
    <property type="entry name" value="CheY-like"/>
    <property type="match status" value="1"/>
</dbReference>
<dbReference type="Pfam" id="PF00072">
    <property type="entry name" value="Response_reg"/>
    <property type="match status" value="1"/>
</dbReference>
<evidence type="ECO:0000313" key="13">
    <source>
        <dbReference type="Proteomes" id="UP000275461"/>
    </source>
</evidence>
<evidence type="ECO:0000256" key="3">
    <source>
        <dbReference type="ARBA" id="ARBA00022553"/>
    </source>
</evidence>
<keyword evidence="2 6" id="KW-0145">Chemotaxis</keyword>
<evidence type="ECO:0000256" key="8">
    <source>
        <dbReference type="PROSITE-ProRule" id="PRU00169"/>
    </source>
</evidence>
<dbReference type="OrthoDB" id="9793421at2"/>
<dbReference type="InterPro" id="IPR001789">
    <property type="entry name" value="Sig_transdc_resp-reg_receiver"/>
</dbReference>
<comment type="catalytic activity">
    <reaction evidence="6">
        <text>L-glutaminyl-[protein] + H2O = L-glutamyl-[protein] + NH4(+)</text>
        <dbReference type="Rhea" id="RHEA:16441"/>
        <dbReference type="Rhea" id="RHEA-COMP:10207"/>
        <dbReference type="Rhea" id="RHEA-COMP:10208"/>
        <dbReference type="ChEBI" id="CHEBI:15377"/>
        <dbReference type="ChEBI" id="CHEBI:28938"/>
        <dbReference type="ChEBI" id="CHEBI:29973"/>
        <dbReference type="ChEBI" id="CHEBI:30011"/>
        <dbReference type="EC" id="3.5.1.44"/>
    </reaction>
</comment>
<feature type="region of interest" description="Disordered" evidence="9">
    <location>
        <begin position="131"/>
        <end position="203"/>
    </location>
</feature>
<dbReference type="CDD" id="cd17541">
    <property type="entry name" value="REC_CheB-like"/>
    <property type="match status" value="1"/>
</dbReference>
<dbReference type="InterPro" id="IPR008248">
    <property type="entry name" value="CheB-like"/>
</dbReference>
<keyword evidence="1 6" id="KW-0963">Cytoplasm</keyword>
<evidence type="ECO:0000256" key="4">
    <source>
        <dbReference type="ARBA" id="ARBA00022801"/>
    </source>
</evidence>
<dbReference type="Proteomes" id="UP000275461">
    <property type="component" value="Unassembled WGS sequence"/>
</dbReference>
<feature type="compositionally biased region" description="Low complexity" evidence="9">
    <location>
        <begin position="174"/>
        <end position="191"/>
    </location>
</feature>
<evidence type="ECO:0000313" key="12">
    <source>
        <dbReference type="EMBL" id="RLK48747.1"/>
    </source>
</evidence>
<evidence type="ECO:0000256" key="1">
    <source>
        <dbReference type="ARBA" id="ARBA00022490"/>
    </source>
</evidence>
<accession>A0A498C0Y8</accession>
<dbReference type="SUPFAM" id="SSF52738">
    <property type="entry name" value="Methylesterase CheB, C-terminal domain"/>
    <property type="match status" value="1"/>
</dbReference>
<evidence type="ECO:0000259" key="10">
    <source>
        <dbReference type="PROSITE" id="PS50110"/>
    </source>
</evidence>
<dbReference type="GO" id="GO:0008984">
    <property type="term" value="F:protein-glutamate methylesterase activity"/>
    <property type="evidence" value="ECO:0007669"/>
    <property type="project" value="UniProtKB-UniRule"/>
</dbReference>
<name>A0A498C0Y8_9GAMM</name>
<dbReference type="Pfam" id="PF01339">
    <property type="entry name" value="CheB_methylest"/>
    <property type="match status" value="1"/>
</dbReference>
<dbReference type="GO" id="GO:0005737">
    <property type="term" value="C:cytoplasm"/>
    <property type="evidence" value="ECO:0007669"/>
    <property type="project" value="UniProtKB-SubCell"/>
</dbReference>
<sequence>MKVRALVVDDSGFFRRRIKAMLQEHPRIEVVGEAANGREAVAQVQKLRPDVVTMDIEMPEMDGITAVREIMRQQPTPVLMFSSLTYDGARETLDALDAGASDFIPKRFADISGDMEQVKRQLQERVIALGGGRGAPASRAPRPSAPTSPPPARSEAQRPATPAARAGTEKTGVATARSRATTPSAPAAAPAEAPPPRADRGHRVRAGDLKLVVIGTSTGGPVALQRVMTQLPAGYPLPVLIIQHMPASFTPAFAERLNELCRIQVREAQNGDELRPGQALLAPGGRQAAVEERGGKLTVRVFDASSEQFYKPSVDIAFASAAKYCPGKTLGVVLTGMGADGCEGAKLMKRAGSPIWSQDEATSVIYGMPAAVAKAGLTDRVLPLDQVGEELARLR</sequence>
<dbReference type="GO" id="GO:0050568">
    <property type="term" value="F:protein-glutamine glutaminase activity"/>
    <property type="evidence" value="ECO:0007669"/>
    <property type="project" value="UniProtKB-UniRule"/>
</dbReference>
<dbReference type="PANTHER" id="PTHR42872:SF3">
    <property type="entry name" value="PROTEIN-GLUTAMATE METHYLESTERASE_PROTEIN-GLUTAMINE GLUTAMINASE 1"/>
    <property type="match status" value="1"/>
</dbReference>
<feature type="active site" evidence="6 7">
    <location>
        <position position="244"/>
    </location>
</feature>
<evidence type="ECO:0000259" key="11">
    <source>
        <dbReference type="PROSITE" id="PS50122"/>
    </source>
</evidence>
<dbReference type="RefSeq" id="WP_121442386.1">
    <property type="nucleotide sequence ID" value="NZ_RCDA01000002.1"/>
</dbReference>
<keyword evidence="4 6" id="KW-0378">Hydrolase</keyword>
<comment type="similarity">
    <text evidence="6">Belongs to the CheB family.</text>
</comment>
<dbReference type="InterPro" id="IPR011006">
    <property type="entry name" value="CheY-like_superfamily"/>
</dbReference>
<evidence type="ECO:0000256" key="5">
    <source>
        <dbReference type="ARBA" id="ARBA00048267"/>
    </source>
</evidence>
<comment type="caution">
    <text evidence="12">The sequence shown here is derived from an EMBL/GenBank/DDBJ whole genome shotgun (WGS) entry which is preliminary data.</text>
</comment>
<reference evidence="12 13" key="1">
    <citation type="submission" date="2018-10" db="EMBL/GenBank/DDBJ databases">
        <title>Genomic Encyclopedia of Type Strains, Phase IV (KMG-IV): sequencing the most valuable type-strain genomes for metagenomic binning, comparative biology and taxonomic classification.</title>
        <authorList>
            <person name="Goeker M."/>
        </authorList>
    </citation>
    <scope>NUCLEOTIDE SEQUENCE [LARGE SCALE GENOMIC DNA]</scope>
    <source>
        <strain evidence="12 13">DSM 12769</strain>
    </source>
</reference>
<comment type="function">
    <text evidence="6">Involved in chemotaxis. Part of a chemotaxis signal transduction system that modulates chemotaxis in response to various stimuli. Catalyzes the demethylation of specific methylglutamate residues introduced into the chemoreceptors (methyl-accepting chemotaxis proteins or MCP) by CheR. Also mediates the irreversible deamidation of specific glutamine residues to glutamic acid.</text>
</comment>
<dbReference type="CDD" id="cd16432">
    <property type="entry name" value="CheB_Rec"/>
    <property type="match status" value="1"/>
</dbReference>
<feature type="active site" evidence="6 7">
    <location>
        <position position="340"/>
    </location>
</feature>
<feature type="domain" description="CheB-type methylesterase" evidence="11">
    <location>
        <begin position="205"/>
        <end position="391"/>
    </location>
</feature>
<comment type="PTM">
    <text evidence="6">Phosphorylated by CheA. Phosphorylation of the N-terminal regulatory domain activates the methylesterase activity.</text>
</comment>
<dbReference type="PROSITE" id="PS50110">
    <property type="entry name" value="RESPONSE_REGULATORY"/>
    <property type="match status" value="1"/>
</dbReference>
<comment type="subcellular location">
    <subcellularLocation>
        <location evidence="6">Cytoplasm</location>
    </subcellularLocation>
</comment>
<comment type="domain">
    <text evidence="6">Contains a C-terminal catalytic domain, and an N-terminal region which modulates catalytic activity.</text>
</comment>
<dbReference type="SMART" id="SM00448">
    <property type="entry name" value="REC"/>
    <property type="match status" value="1"/>
</dbReference>
<keyword evidence="13" id="KW-1185">Reference proteome</keyword>
<dbReference type="HAMAP" id="MF_00099">
    <property type="entry name" value="CheB_chemtxs"/>
    <property type="match status" value="1"/>
</dbReference>
<dbReference type="NCBIfam" id="NF001965">
    <property type="entry name" value="PRK00742.1"/>
    <property type="match status" value="1"/>
</dbReference>